<feature type="region of interest" description="Disordered" evidence="1">
    <location>
        <begin position="455"/>
        <end position="475"/>
    </location>
</feature>
<proteinExistence type="predicted"/>
<accession>A0A7D8Z0L5</accession>
<dbReference type="Proteomes" id="UP000481288">
    <property type="component" value="Unassembled WGS sequence"/>
</dbReference>
<evidence type="ECO:0000313" key="2">
    <source>
        <dbReference type="EMBL" id="TVY57590.1"/>
    </source>
</evidence>
<evidence type="ECO:0000256" key="1">
    <source>
        <dbReference type="SAM" id="MobiDB-lite"/>
    </source>
</evidence>
<feature type="compositionally biased region" description="Basic residues" evidence="1">
    <location>
        <begin position="67"/>
        <end position="83"/>
    </location>
</feature>
<dbReference type="AlphaFoldDB" id="A0A7D8Z0L5"/>
<protein>
    <submittedName>
        <fullName evidence="2">Uncharacterized protein</fullName>
    </submittedName>
</protein>
<feature type="region of interest" description="Disordered" evidence="1">
    <location>
        <begin position="65"/>
        <end position="85"/>
    </location>
</feature>
<dbReference type="OrthoDB" id="410701at2759"/>
<organism evidence="2 3">
    <name type="scientific">Lachnellula cervina</name>
    <dbReference type="NCBI Taxonomy" id="1316786"/>
    <lineage>
        <taxon>Eukaryota</taxon>
        <taxon>Fungi</taxon>
        <taxon>Dikarya</taxon>
        <taxon>Ascomycota</taxon>
        <taxon>Pezizomycotina</taxon>
        <taxon>Leotiomycetes</taxon>
        <taxon>Helotiales</taxon>
        <taxon>Lachnaceae</taxon>
        <taxon>Lachnellula</taxon>
    </lineage>
</organism>
<name>A0A7D8Z0L5_9HELO</name>
<comment type="caution">
    <text evidence="2">The sequence shown here is derived from an EMBL/GenBank/DDBJ whole genome shotgun (WGS) entry which is preliminary data.</text>
</comment>
<evidence type="ECO:0000313" key="3">
    <source>
        <dbReference type="Proteomes" id="UP000481288"/>
    </source>
</evidence>
<keyword evidence="3" id="KW-1185">Reference proteome</keyword>
<dbReference type="EMBL" id="QGMG01000084">
    <property type="protein sequence ID" value="TVY57590.1"/>
    <property type="molecule type" value="Genomic_DNA"/>
</dbReference>
<gene>
    <name evidence="2" type="ORF">LCER1_G001691</name>
</gene>
<reference evidence="2 3" key="1">
    <citation type="submission" date="2018-05" db="EMBL/GenBank/DDBJ databases">
        <title>Whole genome sequencing for identification of molecular markers to develop diagnostic detection tools for the regulated plant pathogen Lachnellula willkommii.</title>
        <authorList>
            <person name="Giroux E."/>
            <person name="Bilodeau G."/>
        </authorList>
    </citation>
    <scope>NUCLEOTIDE SEQUENCE [LARGE SCALE GENOMIC DNA]</scope>
    <source>
        <strain evidence="2 3">CBS 625.97</strain>
    </source>
</reference>
<sequence length="909" mass="103151">MHLRRYFLRLGNPFLLGPSSSLNPAHLQIFTPRSLSFGQRRCFNPRSPYNPGPDTRSYEKPWYKPRSFGRRTAPKGRVVKARQKAPNSSAALSSFLAIGGNAERQSYLDRICPILPLISLHAILLHHLHQSTTSNALEIPFENSTDAGLTTLRARGFNTHNVARWAWVVSGDGPDAMMQRFLSDPDNQPLFLFLQILRLDFLEVRTLEATLTYVWNKLLVRPRNNKTSMADTETNTANPGSDVTLVSTHIKNTEVDDKTFMIIIGRLLYQARRIFSPGMLSIAHMLAPFIFASLDRKSRDPRKLDARTHQWLCKQYNSVIHLLALPASIEPLKSMVHNWSAQKVLLEQGELFEPPLSLDESSYRAVAHVLAASKRLDGESKAAMLRSRSWPPWREAQDGMDAQSLDEESTSRVILALARKRVSGFRHHSSHDRALRILGGQELDGTPTIHTRKLLKMRSGRSNGDQPSDDTDSSEWAARIEATRDIREAWSAFITYQDQGVRPALSMYFAMFVKIASEDARILGKPSSPVPGDGKEVLPVADDNISNYYRSRLQPPTLDELYDQMMELGIRPAGQCLIFLVHHARTIERGIRIIRDSKVIDERSIECLLGRHDFIERNLAVEKIPIDIFLAFISVVCRFAPRAIWKTPLYEDLNARGEAAKKRCTIIEEHTTKTHIDPLPHAAELLKMRQPTFRPAWYALFRALARRGVIVFRDLAGHPKNDILAWRVLVAGLEDFHKCGLELDPRGFQIICDGFVKGFEATGHIEDSNEVAGSLPMLKDEFRRLSEGTEGSNHLPRLLRTIHGVHLHAYVRALGVAGECDEMIAVLRWMVRNHEELNFVAQQSRNGPKLLRRVIVAIKVFCGGTDNEEEAQKLVDSIEPWDGWPGDYEAQRYLERWLGRQPYDEGDQE</sequence>